<protein>
    <submittedName>
        <fullName evidence="2">Uncharacterized protein</fullName>
    </submittedName>
</protein>
<sequence length="129" mass="15213">MLKSLLGVSRHSRAFRRAMILEFQPLRAYSETQQQQQKTQTFHEKLQSTKSYLKKLQTEDSEESERMLKKVRKWGVLSVFITLASISIAVYDEHFGEKDEGELKKLEKVPPMELEYIPNLSRDIRHTKD</sequence>
<organism evidence="2 3">
    <name type="scientific">Candida verbasci</name>
    <dbReference type="NCBI Taxonomy" id="1227364"/>
    <lineage>
        <taxon>Eukaryota</taxon>
        <taxon>Fungi</taxon>
        <taxon>Dikarya</taxon>
        <taxon>Ascomycota</taxon>
        <taxon>Saccharomycotina</taxon>
        <taxon>Pichiomycetes</taxon>
        <taxon>Debaryomycetaceae</taxon>
        <taxon>Candida/Lodderomyces clade</taxon>
        <taxon>Candida</taxon>
    </lineage>
</organism>
<comment type="caution">
    <text evidence="2">The sequence shown here is derived from an EMBL/GenBank/DDBJ whole genome shotgun (WGS) entry which is preliminary data.</text>
</comment>
<accession>A0A9W4XM59</accession>
<gene>
    <name evidence="2" type="ORF">CANVERA_P3422</name>
</gene>
<evidence type="ECO:0000313" key="2">
    <source>
        <dbReference type="EMBL" id="CAI5758912.1"/>
    </source>
</evidence>
<keyword evidence="1" id="KW-0472">Membrane</keyword>
<name>A0A9W4XM59_9ASCO</name>
<dbReference type="EMBL" id="CANTUO010000003">
    <property type="protein sequence ID" value="CAI5758912.1"/>
    <property type="molecule type" value="Genomic_DNA"/>
</dbReference>
<feature type="transmembrane region" description="Helical" evidence="1">
    <location>
        <begin position="74"/>
        <end position="91"/>
    </location>
</feature>
<dbReference type="Proteomes" id="UP001152885">
    <property type="component" value="Unassembled WGS sequence"/>
</dbReference>
<keyword evidence="1" id="KW-0812">Transmembrane</keyword>
<dbReference type="AlphaFoldDB" id="A0A9W4XM59"/>
<evidence type="ECO:0000256" key="1">
    <source>
        <dbReference type="SAM" id="Phobius"/>
    </source>
</evidence>
<dbReference type="OrthoDB" id="4089884at2759"/>
<proteinExistence type="predicted"/>
<keyword evidence="1" id="KW-1133">Transmembrane helix</keyword>
<evidence type="ECO:0000313" key="3">
    <source>
        <dbReference type="Proteomes" id="UP001152885"/>
    </source>
</evidence>
<keyword evidence="3" id="KW-1185">Reference proteome</keyword>
<reference evidence="2" key="1">
    <citation type="submission" date="2022-12" db="EMBL/GenBank/DDBJ databases">
        <authorList>
            <person name="Brejova B."/>
        </authorList>
    </citation>
    <scope>NUCLEOTIDE SEQUENCE</scope>
</reference>